<gene>
    <name evidence="10" type="ORF">MELIAE_LOCUS1462</name>
</gene>
<keyword evidence="8" id="KW-0442">Lipid degradation</keyword>
<accession>A0A9P0FBU9</accession>
<dbReference type="Gene3D" id="3.40.1090.10">
    <property type="entry name" value="Cytosolic phospholipase A2 catalytic domain"/>
    <property type="match status" value="1"/>
</dbReference>
<feature type="short sequence motif" description="GXSXG" evidence="8">
    <location>
        <begin position="545"/>
        <end position="549"/>
    </location>
</feature>
<dbReference type="CDD" id="cd07212">
    <property type="entry name" value="Pat_PNPLA9"/>
    <property type="match status" value="1"/>
</dbReference>
<evidence type="ECO:0000313" key="10">
    <source>
        <dbReference type="EMBL" id="CAH0547476.1"/>
    </source>
</evidence>
<feature type="short sequence motif" description="GXGXXG" evidence="8">
    <location>
        <begin position="513"/>
        <end position="518"/>
    </location>
</feature>
<dbReference type="PANTHER" id="PTHR24139">
    <property type="entry name" value="CALCIUM-INDEPENDENT PHOSPHOLIPASE A2"/>
    <property type="match status" value="1"/>
</dbReference>
<dbReference type="SUPFAM" id="SSF48403">
    <property type="entry name" value="Ankyrin repeat"/>
    <property type="match status" value="1"/>
</dbReference>
<reference evidence="10" key="1">
    <citation type="submission" date="2021-12" db="EMBL/GenBank/DDBJ databases">
        <authorList>
            <person name="King R."/>
        </authorList>
    </citation>
    <scope>NUCLEOTIDE SEQUENCE</scope>
</reference>
<dbReference type="SUPFAM" id="SSF52151">
    <property type="entry name" value="FabD/lysophospholipase-like"/>
    <property type="match status" value="1"/>
</dbReference>
<evidence type="ECO:0000256" key="3">
    <source>
        <dbReference type="ARBA" id="ARBA00022801"/>
    </source>
</evidence>
<proteinExistence type="predicted"/>
<evidence type="ECO:0000256" key="1">
    <source>
        <dbReference type="ARBA" id="ARBA00013278"/>
    </source>
</evidence>
<feature type="active site" description="Nucleophile" evidence="8">
    <location>
        <position position="547"/>
    </location>
</feature>
<feature type="active site" description="Proton acceptor" evidence="8">
    <location>
        <position position="678"/>
    </location>
</feature>
<evidence type="ECO:0000313" key="11">
    <source>
        <dbReference type="Proteomes" id="UP001154078"/>
    </source>
</evidence>
<evidence type="ECO:0000256" key="7">
    <source>
        <dbReference type="PROSITE-ProRule" id="PRU00023"/>
    </source>
</evidence>
<dbReference type="PROSITE" id="PS50297">
    <property type="entry name" value="ANK_REP_REGION"/>
    <property type="match status" value="2"/>
</dbReference>
<evidence type="ECO:0000256" key="4">
    <source>
        <dbReference type="ARBA" id="ARBA00023043"/>
    </source>
</evidence>
<dbReference type="SMART" id="SM00248">
    <property type="entry name" value="ANK"/>
    <property type="match status" value="5"/>
</dbReference>
<comment type="catalytic activity">
    <reaction evidence="6">
        <text>a 1,2-diacyl-sn-glycero-3-phosphocholine + H2O = a 1-acyl-sn-glycero-3-phosphocholine + a fatty acid + H(+)</text>
        <dbReference type="Rhea" id="RHEA:15801"/>
        <dbReference type="ChEBI" id="CHEBI:15377"/>
        <dbReference type="ChEBI" id="CHEBI:15378"/>
        <dbReference type="ChEBI" id="CHEBI:28868"/>
        <dbReference type="ChEBI" id="CHEBI:57643"/>
        <dbReference type="ChEBI" id="CHEBI:58168"/>
        <dbReference type="EC" id="3.1.1.4"/>
    </reaction>
    <physiologicalReaction direction="left-to-right" evidence="6">
        <dbReference type="Rhea" id="RHEA:15802"/>
    </physiologicalReaction>
</comment>
<dbReference type="Pfam" id="PF01734">
    <property type="entry name" value="Patatin"/>
    <property type="match status" value="1"/>
</dbReference>
<dbReference type="GO" id="GO:0052816">
    <property type="term" value="F:long-chain fatty acyl-CoA hydrolase activity"/>
    <property type="evidence" value="ECO:0007669"/>
    <property type="project" value="TreeGrafter"/>
</dbReference>
<evidence type="ECO:0000256" key="5">
    <source>
        <dbReference type="ARBA" id="ARBA00023098"/>
    </source>
</evidence>
<organism evidence="10 11">
    <name type="scientific">Brassicogethes aeneus</name>
    <name type="common">Rape pollen beetle</name>
    <name type="synonym">Meligethes aeneus</name>
    <dbReference type="NCBI Taxonomy" id="1431903"/>
    <lineage>
        <taxon>Eukaryota</taxon>
        <taxon>Metazoa</taxon>
        <taxon>Ecdysozoa</taxon>
        <taxon>Arthropoda</taxon>
        <taxon>Hexapoda</taxon>
        <taxon>Insecta</taxon>
        <taxon>Pterygota</taxon>
        <taxon>Neoptera</taxon>
        <taxon>Endopterygota</taxon>
        <taxon>Coleoptera</taxon>
        <taxon>Polyphaga</taxon>
        <taxon>Cucujiformia</taxon>
        <taxon>Nitidulidae</taxon>
        <taxon>Meligethinae</taxon>
        <taxon>Brassicogethes</taxon>
    </lineage>
</organism>
<dbReference type="InterPro" id="IPR002110">
    <property type="entry name" value="Ankyrin_rpt"/>
</dbReference>
<dbReference type="OrthoDB" id="10021675at2759"/>
<dbReference type="GO" id="GO:0047499">
    <property type="term" value="F:calcium-independent phospholipase A2 activity"/>
    <property type="evidence" value="ECO:0007669"/>
    <property type="project" value="InterPro"/>
</dbReference>
<dbReference type="EMBL" id="OV121132">
    <property type="protein sequence ID" value="CAH0547476.1"/>
    <property type="molecule type" value="Genomic_DNA"/>
</dbReference>
<sequence>MEHYKTKLLNKSEEMRDRIKEEIKDCGDQVKEKLKDVSDMGSEVLRNFLSVEAPPNKVTEVKSDGFSSRKILYREDALVVYLPPEIEGKKDKSVYEIVLHRPTTETIHQTYSLFRADTQDQAEVKFCTFKDKLPILVEISKDMCNLPGLQKISDILAEHPTWTIAHLAANFALYESFNNPKVSSFLNSSDAETGMSPLQVAITTHNLKTVQILVNLNCSLEHLDNEANSVFHYAASTTKEIILVLTQGSPPRCLNARNKNGYTPLHMACLADKPDCVRALLLAGADVNKTAVNSENDNIEPGYVGNFLQDHPSSVLYQKDMKFGGTPLHWSSSRPVIEALVDMNCHIDSTNFEQKTPLHMMVLRNRLDCAVALLSRQANPDLGDCDGNRPIHLAVKEGNLRIIQCLIVFGANFDLVNNAGETARHLLTKDQDQKFLYYLHAVGAKRCNPDMVNCTQGCKHDGTFDGIPPPEVMGPTNREVLNQMLAVAGMDVASSKVGNGKFPKHGRLLCLDGGGIRGLVLVQTLLELENAFGKPIGQCFDWIAGTSTGGILGLAIASGKTMQECLCLYFRLKEMTFVGIRPYSSEALENILKDTFGTETVMSDIRHPKLMITGVLADRKPVELHLFRNYDSPSEILGVKHDSPFEAPRPPRTQYMWEVGRATGAAPTYFRAFGRYLDGGLIANNPTLDALTEIQEHCLALKAVGKDDEACPVSVVVSLGTGQIPTTIIKEIDVFRPESIWDSAKLVIGISSLGNLIVDQATQSDGRVIDRARGWCSMIGVPYFRFSPLMSEEVAMDEKSDEKLCKMLWETKAYMRQNASLMRELADILHRG</sequence>
<evidence type="ECO:0000256" key="2">
    <source>
        <dbReference type="ARBA" id="ARBA00022737"/>
    </source>
</evidence>
<name>A0A9P0FBU9_BRAAE</name>
<dbReference type="InterPro" id="IPR036770">
    <property type="entry name" value="Ankyrin_rpt-contain_sf"/>
</dbReference>
<keyword evidence="2" id="KW-0677">Repeat</keyword>
<feature type="domain" description="PNPLA" evidence="9">
    <location>
        <begin position="509"/>
        <end position="691"/>
    </location>
</feature>
<keyword evidence="4 7" id="KW-0040">ANK repeat</keyword>
<dbReference type="Proteomes" id="UP001154078">
    <property type="component" value="Chromosome 1"/>
</dbReference>
<dbReference type="GO" id="GO:2000304">
    <property type="term" value="P:positive regulation of ceramide biosynthetic process"/>
    <property type="evidence" value="ECO:0007669"/>
    <property type="project" value="TreeGrafter"/>
</dbReference>
<dbReference type="InterPro" id="IPR016035">
    <property type="entry name" value="Acyl_Trfase/lysoPLipase"/>
</dbReference>
<evidence type="ECO:0000259" key="9">
    <source>
        <dbReference type="PROSITE" id="PS51635"/>
    </source>
</evidence>
<dbReference type="PROSITE" id="PS50088">
    <property type="entry name" value="ANK_REPEAT"/>
    <property type="match status" value="3"/>
</dbReference>
<feature type="repeat" description="ANK" evidence="7">
    <location>
        <begin position="260"/>
        <end position="292"/>
    </location>
</feature>
<dbReference type="GO" id="GO:0016042">
    <property type="term" value="P:lipid catabolic process"/>
    <property type="evidence" value="ECO:0007669"/>
    <property type="project" value="UniProtKB-UniRule"/>
</dbReference>
<dbReference type="InterPro" id="IPR047148">
    <property type="entry name" value="PLPL9"/>
</dbReference>
<feature type="repeat" description="ANK" evidence="7">
    <location>
        <begin position="386"/>
        <end position="418"/>
    </location>
</feature>
<protein>
    <recommendedName>
        <fullName evidence="1">phospholipase A2</fullName>
        <ecNumber evidence="1">3.1.1.4</ecNumber>
    </recommendedName>
</protein>
<dbReference type="GO" id="GO:0005739">
    <property type="term" value="C:mitochondrion"/>
    <property type="evidence" value="ECO:0007669"/>
    <property type="project" value="TreeGrafter"/>
</dbReference>
<dbReference type="Pfam" id="PF12796">
    <property type="entry name" value="Ank_2"/>
    <property type="match status" value="2"/>
</dbReference>
<dbReference type="InterPro" id="IPR002641">
    <property type="entry name" value="PNPLA_dom"/>
</dbReference>
<keyword evidence="5 8" id="KW-0443">Lipid metabolism</keyword>
<dbReference type="Gene3D" id="1.25.40.20">
    <property type="entry name" value="Ankyrin repeat-containing domain"/>
    <property type="match status" value="2"/>
</dbReference>
<dbReference type="AlphaFoldDB" id="A0A9P0FBU9"/>
<keyword evidence="3 8" id="KW-0378">Hydrolase</keyword>
<keyword evidence="11" id="KW-1185">Reference proteome</keyword>
<feature type="short sequence motif" description="DGA/G" evidence="8">
    <location>
        <begin position="678"/>
        <end position="680"/>
    </location>
</feature>
<evidence type="ECO:0000256" key="6">
    <source>
        <dbReference type="ARBA" id="ARBA00023422"/>
    </source>
</evidence>
<feature type="repeat" description="ANK" evidence="7">
    <location>
        <begin position="193"/>
        <end position="225"/>
    </location>
</feature>
<evidence type="ECO:0000256" key="8">
    <source>
        <dbReference type="PROSITE-ProRule" id="PRU01161"/>
    </source>
</evidence>
<dbReference type="EC" id="3.1.1.4" evidence="1"/>
<dbReference type="PANTHER" id="PTHR24139:SF34">
    <property type="entry name" value="85_88 KDA CALCIUM-INDEPENDENT PHOSPHOLIPASE A2"/>
    <property type="match status" value="1"/>
</dbReference>
<dbReference type="PROSITE" id="PS51635">
    <property type="entry name" value="PNPLA"/>
    <property type="match status" value="1"/>
</dbReference>